<protein>
    <recommendedName>
        <fullName evidence="3">ABM domain-containing protein</fullName>
    </recommendedName>
</protein>
<dbReference type="AlphaFoldDB" id="W9Y347"/>
<evidence type="ECO:0000313" key="1">
    <source>
        <dbReference type="EMBL" id="EXJ84065.1"/>
    </source>
</evidence>
<dbReference type="EMBL" id="AMGY01000004">
    <property type="protein sequence ID" value="EXJ84065.1"/>
    <property type="molecule type" value="Genomic_DNA"/>
</dbReference>
<sequence length="230" mass="26316">MTSPRFYVIAQIDGADGSMAKWKERLVPLCAVSRTEAHGSSYYWGQDLDGAPDSLWGLEGYTHAVGFFLGHPSSDIFQREMALIDQDRLLRTVQGSNSPDYHLHHYDQEGGWLKRPDDAERDSKTSHVVVLHYWAKPGSRRRLLQRLVDFAEAEEKRSSTVQSCLVLRELLDFDMATLWLRTKDAEGWKSLQASEGYKTLQADLNHDIIVRTEVHQSQSFNGHLEKEKDI</sequence>
<reference evidence="1 2" key="1">
    <citation type="submission" date="2013-03" db="EMBL/GenBank/DDBJ databases">
        <title>The Genome Sequence of Capronia epimyces CBS 606.96.</title>
        <authorList>
            <consortium name="The Broad Institute Genomics Platform"/>
            <person name="Cuomo C."/>
            <person name="de Hoog S."/>
            <person name="Gorbushina A."/>
            <person name="Walker B."/>
            <person name="Young S.K."/>
            <person name="Zeng Q."/>
            <person name="Gargeya S."/>
            <person name="Fitzgerald M."/>
            <person name="Haas B."/>
            <person name="Abouelleil A."/>
            <person name="Allen A.W."/>
            <person name="Alvarado L."/>
            <person name="Arachchi H.M."/>
            <person name="Berlin A.M."/>
            <person name="Chapman S.B."/>
            <person name="Gainer-Dewar J."/>
            <person name="Goldberg J."/>
            <person name="Griggs A."/>
            <person name="Gujja S."/>
            <person name="Hansen M."/>
            <person name="Howarth C."/>
            <person name="Imamovic A."/>
            <person name="Ireland A."/>
            <person name="Larimer J."/>
            <person name="McCowan C."/>
            <person name="Murphy C."/>
            <person name="Pearson M."/>
            <person name="Poon T.W."/>
            <person name="Priest M."/>
            <person name="Roberts A."/>
            <person name="Saif S."/>
            <person name="Shea T."/>
            <person name="Sisk P."/>
            <person name="Sykes S."/>
            <person name="Wortman J."/>
            <person name="Nusbaum C."/>
            <person name="Birren B."/>
        </authorList>
    </citation>
    <scope>NUCLEOTIDE SEQUENCE [LARGE SCALE GENOMIC DNA]</scope>
    <source>
        <strain evidence="1 2">CBS 606.96</strain>
    </source>
</reference>
<organism evidence="1 2">
    <name type="scientific">Capronia epimyces CBS 606.96</name>
    <dbReference type="NCBI Taxonomy" id="1182542"/>
    <lineage>
        <taxon>Eukaryota</taxon>
        <taxon>Fungi</taxon>
        <taxon>Dikarya</taxon>
        <taxon>Ascomycota</taxon>
        <taxon>Pezizomycotina</taxon>
        <taxon>Eurotiomycetes</taxon>
        <taxon>Chaetothyriomycetidae</taxon>
        <taxon>Chaetothyriales</taxon>
        <taxon>Herpotrichiellaceae</taxon>
        <taxon>Capronia</taxon>
    </lineage>
</organism>
<name>W9Y347_9EURO</name>
<dbReference type="eggNOG" id="ENOG502RKHM">
    <property type="taxonomic scope" value="Eukaryota"/>
</dbReference>
<proteinExistence type="predicted"/>
<evidence type="ECO:0000313" key="2">
    <source>
        <dbReference type="Proteomes" id="UP000019478"/>
    </source>
</evidence>
<dbReference type="HOGENOM" id="CLU_106361_0_0_1"/>
<keyword evidence="2" id="KW-1185">Reference proteome</keyword>
<dbReference type="RefSeq" id="XP_007733050.1">
    <property type="nucleotide sequence ID" value="XM_007734860.1"/>
</dbReference>
<comment type="caution">
    <text evidence="1">The sequence shown here is derived from an EMBL/GenBank/DDBJ whole genome shotgun (WGS) entry which is preliminary data.</text>
</comment>
<dbReference type="GeneID" id="19168850"/>
<accession>W9Y347</accession>
<dbReference type="Proteomes" id="UP000019478">
    <property type="component" value="Unassembled WGS sequence"/>
</dbReference>
<gene>
    <name evidence="1" type="ORF">A1O3_04732</name>
</gene>
<dbReference type="OrthoDB" id="3508947at2759"/>
<evidence type="ECO:0008006" key="3">
    <source>
        <dbReference type="Google" id="ProtNLM"/>
    </source>
</evidence>